<reference evidence="2" key="1">
    <citation type="journal article" date="2019" name="Int. J. Syst. Evol. Microbiol.">
        <title>The Global Catalogue of Microorganisms (GCM) 10K type strain sequencing project: providing services to taxonomists for standard genome sequencing and annotation.</title>
        <authorList>
            <consortium name="The Broad Institute Genomics Platform"/>
            <consortium name="The Broad Institute Genome Sequencing Center for Infectious Disease"/>
            <person name="Wu L."/>
            <person name="Ma J."/>
        </authorList>
    </citation>
    <scope>NUCLEOTIDE SEQUENCE [LARGE SCALE GENOMIC DNA]</scope>
    <source>
        <strain evidence="2">CCUG 66188</strain>
    </source>
</reference>
<evidence type="ECO:0000313" key="2">
    <source>
        <dbReference type="Proteomes" id="UP001596023"/>
    </source>
</evidence>
<comment type="caution">
    <text evidence="1">The sequence shown here is derived from an EMBL/GenBank/DDBJ whole genome shotgun (WGS) entry which is preliminary data.</text>
</comment>
<accession>A0ABV9KRE0</accession>
<dbReference type="RefSeq" id="WP_379993967.1">
    <property type="nucleotide sequence ID" value="NZ_JBHSGN010000025.1"/>
</dbReference>
<evidence type="ECO:0000313" key="1">
    <source>
        <dbReference type="EMBL" id="MFC4672762.1"/>
    </source>
</evidence>
<protein>
    <submittedName>
        <fullName evidence="1">Lanthionine synthetase LanC family protein</fullName>
    </submittedName>
</protein>
<sequence length="317" mass="36409">MNNSLISGTGLIDGKMGIAILLYHSSRITGCKSYQDTADSLLDKILAGIGSIDLSFSKGLAGIAFGLDHLIKYKFIDADPDDLLIDVDDKLFSSLITDSSKDFTNDFPLFSYGLYIDKRIKSHQAINIGIDYLIRKGIQICENFLQNNPLFNTGNILYVNSMIYYLLNLKKIYNYSELVDPVLDILLRKITQKIDNSVELDKNWEITLDLFLSLTWENPLIDEFQSKYQRLYDVDTDDKQDFDLDILRQELLYFSSSKQNFEVNKIHRWIDERLDTILDYNPDVFCRDIITVGLWTTSKVYETEAHSRKVDAINAGI</sequence>
<name>A0ABV9KRE0_9BACT</name>
<dbReference type="Gene3D" id="1.50.10.20">
    <property type="match status" value="1"/>
</dbReference>
<dbReference type="Proteomes" id="UP001596023">
    <property type="component" value="Unassembled WGS sequence"/>
</dbReference>
<organism evidence="1 2">
    <name type="scientific">Dysgonomonas termitidis</name>
    <dbReference type="NCBI Taxonomy" id="1516126"/>
    <lineage>
        <taxon>Bacteria</taxon>
        <taxon>Pseudomonadati</taxon>
        <taxon>Bacteroidota</taxon>
        <taxon>Bacteroidia</taxon>
        <taxon>Bacteroidales</taxon>
        <taxon>Dysgonomonadaceae</taxon>
        <taxon>Dysgonomonas</taxon>
    </lineage>
</organism>
<dbReference type="Pfam" id="PF05147">
    <property type="entry name" value="LANC_like"/>
    <property type="match status" value="1"/>
</dbReference>
<proteinExistence type="predicted"/>
<dbReference type="InterPro" id="IPR007822">
    <property type="entry name" value="LANC-like"/>
</dbReference>
<dbReference type="EMBL" id="JBHSGN010000025">
    <property type="protein sequence ID" value="MFC4672762.1"/>
    <property type="molecule type" value="Genomic_DNA"/>
</dbReference>
<gene>
    <name evidence="1" type="ORF">ACFO6W_03540</name>
</gene>
<dbReference type="SUPFAM" id="SSF158745">
    <property type="entry name" value="LanC-like"/>
    <property type="match status" value="1"/>
</dbReference>
<keyword evidence="2" id="KW-1185">Reference proteome</keyword>